<evidence type="ECO:0000259" key="1">
    <source>
        <dbReference type="PROSITE" id="PS00463"/>
    </source>
</evidence>
<protein>
    <recommendedName>
        <fullName evidence="1">Zn(2)-C6 fungal-type domain-containing protein</fullName>
    </recommendedName>
</protein>
<dbReference type="EMBL" id="NBII01000001">
    <property type="protein sequence ID" value="PAV23041.1"/>
    <property type="molecule type" value="Genomic_DNA"/>
</dbReference>
<dbReference type="PROSITE" id="PS00463">
    <property type="entry name" value="ZN2_CY6_FUNGAL_1"/>
    <property type="match status" value="1"/>
</dbReference>
<dbReference type="EMBL" id="NBII01000001">
    <property type="protein sequence ID" value="PAV23046.1"/>
    <property type="molecule type" value="Genomic_DNA"/>
</dbReference>
<dbReference type="GO" id="GO:0008270">
    <property type="term" value="F:zinc ion binding"/>
    <property type="evidence" value="ECO:0007669"/>
    <property type="project" value="InterPro"/>
</dbReference>
<feature type="domain" description="Zn(2)-C6 fungal-type" evidence="1">
    <location>
        <begin position="30"/>
        <end position="60"/>
    </location>
</feature>
<keyword evidence="4" id="KW-1185">Reference proteome</keyword>
<dbReference type="GO" id="GO:0000981">
    <property type="term" value="F:DNA-binding transcription factor activity, RNA polymerase II-specific"/>
    <property type="evidence" value="ECO:0007669"/>
    <property type="project" value="InterPro"/>
</dbReference>
<proteinExistence type="predicted"/>
<evidence type="ECO:0000313" key="4">
    <source>
        <dbReference type="Proteomes" id="UP000217199"/>
    </source>
</evidence>
<gene>
    <name evidence="2" type="ORF">PNOK_0010800</name>
    <name evidence="3" type="ORF">PNOK_0011300</name>
</gene>
<dbReference type="InterPro" id="IPR001138">
    <property type="entry name" value="Zn2Cys6_DnaBD"/>
</dbReference>
<reference evidence="2" key="2">
    <citation type="journal article" date="2017" name="Mol. Ecol.">
        <title>Comparative and population genomic landscape of Phellinus noxius: A hypervariable fungus causing root rot in trees.</title>
        <authorList>
            <person name="Chung C.L."/>
            <person name="Lee T.J."/>
            <person name="Akiba M."/>
            <person name="Lee H.H."/>
            <person name="Kuo T.H."/>
            <person name="Liu D."/>
            <person name="Ke H.M."/>
            <person name="Yokoi T."/>
            <person name="Roa M.B."/>
            <person name="Lu M.J."/>
            <person name="Chang Y.Y."/>
            <person name="Ann P.J."/>
            <person name="Tsai J.N."/>
            <person name="Chen C.Y."/>
            <person name="Tzean S.S."/>
            <person name="Ota Y."/>
            <person name="Hattori T."/>
            <person name="Sahashi N."/>
            <person name="Liou R.F."/>
            <person name="Kikuchi T."/>
            <person name="Tsai I.J."/>
        </authorList>
    </citation>
    <scope>NUCLEOTIDE SEQUENCE</scope>
    <source>
        <strain evidence="2">FFPRI411160</strain>
    </source>
</reference>
<organism evidence="2 4">
    <name type="scientific">Pyrrhoderma noxium</name>
    <dbReference type="NCBI Taxonomy" id="2282107"/>
    <lineage>
        <taxon>Eukaryota</taxon>
        <taxon>Fungi</taxon>
        <taxon>Dikarya</taxon>
        <taxon>Basidiomycota</taxon>
        <taxon>Agaricomycotina</taxon>
        <taxon>Agaricomycetes</taxon>
        <taxon>Hymenochaetales</taxon>
        <taxon>Hymenochaetaceae</taxon>
        <taxon>Pyrrhoderma</taxon>
    </lineage>
</organism>
<evidence type="ECO:0000313" key="3">
    <source>
        <dbReference type="EMBL" id="PAV23046.1"/>
    </source>
</evidence>
<accession>A0A286UTY4</accession>
<sequence>MNTKVNPMNMTKYTRERMESTGGQVKRLAACQACHGDHHQCKRSSENERCEYCTLKELPCVPKIPSCTNCDASGSSCKRFDIQDSCKRCSNESLTCTTVIPK</sequence>
<dbReference type="InParanoid" id="A0A286UTY4"/>
<reference evidence="2" key="3">
    <citation type="submission" date="2017-05" db="EMBL/GenBank/DDBJ databases">
        <authorList>
            <person name="Chung C.-L."/>
            <person name="Lee J.T."/>
            <person name="Akiba M."/>
            <person name="Lee H.-H."/>
            <person name="Kuo T.-H."/>
            <person name="Liu D."/>
            <person name="Ke H.-M."/>
            <person name="Yokoi T."/>
            <person name="Roa M.B."/>
            <person name="Lu M.J."/>
            <person name="Chang Y.-Y."/>
            <person name="Ann P.-J."/>
            <person name="Tsai J.-N."/>
            <person name="Chen C.-Y."/>
            <person name="Tzean S.-S."/>
            <person name="Ota Y."/>
            <person name="Hattori T."/>
            <person name="Sahashi N."/>
            <person name="Liou R.-F."/>
            <person name="Kikuchi T."/>
            <person name="Tsai I.J."/>
        </authorList>
    </citation>
    <scope>NUCLEOTIDE SEQUENCE</scope>
    <source>
        <strain evidence="2">FFPRI411160</strain>
    </source>
</reference>
<evidence type="ECO:0000313" key="2">
    <source>
        <dbReference type="EMBL" id="PAV23041.1"/>
    </source>
</evidence>
<name>A0A286UTY4_9AGAM</name>
<reference evidence="4" key="1">
    <citation type="journal article" date="2017" name="bioRxiv">
        <title>The Genomic Landscape Of Tree Rot In Phellinus noxius And Its Hymenochaetales Members.</title>
        <authorList>
            <person name="Chung C.-L."/>
            <person name="Lee J.T."/>
            <person name="Akiba M."/>
            <person name="Lee H.-H."/>
            <person name="Kuo T.-H."/>
            <person name="Liu D."/>
            <person name="Ke H.-M."/>
            <person name="Yokoi T."/>
            <person name="Roa M.B."/>
            <person name="Lu M.J."/>
            <person name="Chang Y.-Y."/>
            <person name="Ann P.-J."/>
            <person name="Tsai J.-N."/>
            <person name="Chen C.-Y."/>
            <person name="Tzean S.-S."/>
            <person name="Ota Y."/>
            <person name="Hattori T."/>
            <person name="Sahashi N."/>
            <person name="Liou R.-F."/>
            <person name="Kikuchi T."/>
            <person name="Tsai I.J."/>
        </authorList>
    </citation>
    <scope>NUCLEOTIDE SEQUENCE [LARGE SCALE GENOMIC DNA]</scope>
    <source>
        <strain evidence="4">FFPRI411160</strain>
    </source>
</reference>
<dbReference type="AlphaFoldDB" id="A0A286UTY4"/>
<dbReference type="Proteomes" id="UP000217199">
    <property type="component" value="Unassembled WGS sequence"/>
</dbReference>
<comment type="caution">
    <text evidence="2">The sequence shown here is derived from an EMBL/GenBank/DDBJ whole genome shotgun (WGS) entry which is preliminary data.</text>
</comment>